<comment type="caution">
    <text evidence="1">The sequence shown here is derived from an EMBL/GenBank/DDBJ whole genome shotgun (WGS) entry which is preliminary data.</text>
</comment>
<reference evidence="1 2" key="1">
    <citation type="submission" date="2017-08" db="EMBL/GenBank/DDBJ databases">
        <title>Acidophilic green algal genome provides insights into adaptation to an acidic environment.</title>
        <authorList>
            <person name="Hirooka S."/>
            <person name="Hirose Y."/>
            <person name="Kanesaki Y."/>
            <person name="Higuchi S."/>
            <person name="Fujiwara T."/>
            <person name="Onuma R."/>
            <person name="Era A."/>
            <person name="Ohbayashi R."/>
            <person name="Uzuka A."/>
            <person name="Nozaki H."/>
            <person name="Yoshikawa H."/>
            <person name="Miyagishima S.Y."/>
        </authorList>
    </citation>
    <scope>NUCLEOTIDE SEQUENCE [LARGE SCALE GENOMIC DNA]</scope>
    <source>
        <strain evidence="1 2">NIES-2499</strain>
    </source>
</reference>
<dbReference type="EMBL" id="BEGY01000006">
    <property type="protein sequence ID" value="GAX74186.1"/>
    <property type="molecule type" value="Genomic_DNA"/>
</dbReference>
<evidence type="ECO:0000313" key="1">
    <source>
        <dbReference type="EMBL" id="GAX74186.1"/>
    </source>
</evidence>
<protein>
    <submittedName>
        <fullName evidence="1">Uncharacterized protein</fullName>
    </submittedName>
</protein>
<organism evidence="1 2">
    <name type="scientific">Chlamydomonas eustigma</name>
    <dbReference type="NCBI Taxonomy" id="1157962"/>
    <lineage>
        <taxon>Eukaryota</taxon>
        <taxon>Viridiplantae</taxon>
        <taxon>Chlorophyta</taxon>
        <taxon>core chlorophytes</taxon>
        <taxon>Chlorophyceae</taxon>
        <taxon>CS clade</taxon>
        <taxon>Chlamydomonadales</taxon>
        <taxon>Chlamydomonadaceae</taxon>
        <taxon>Chlamydomonas</taxon>
    </lineage>
</organism>
<dbReference type="Proteomes" id="UP000232323">
    <property type="component" value="Unassembled WGS sequence"/>
</dbReference>
<evidence type="ECO:0000313" key="2">
    <source>
        <dbReference type="Proteomes" id="UP000232323"/>
    </source>
</evidence>
<accession>A0A250WTV8</accession>
<keyword evidence="2" id="KW-1185">Reference proteome</keyword>
<gene>
    <name evidence="1" type="ORF">CEUSTIGMA_g1635.t1</name>
</gene>
<name>A0A250WTV8_9CHLO</name>
<dbReference type="AlphaFoldDB" id="A0A250WTV8"/>
<proteinExistence type="predicted"/>
<sequence>MKDYASANPECPEFFSRSNVSARSSCRALIGGLKGLHTRQGLLKQCGLLPSSVLSLAQSSPGVSVHPQAVTGVSIDFIVEVSRFVRPTLSVTDLIKTILDVASKSHKSNFQNIPGLVHAKYKGPADFVVSLDSENTTYHSLVRALKQHAETHSTEGRPNPMYWLGCFATNRHDPFMTEAEARILSAQSAANTAFHAVLLLNESASALKQCWPMLEVMWVVKERGTQALSLLPCGHEASMEHIMGQAGHALEKLTNLTVLQFPCSAADQWHARWQLSRALSSRGISMESFLLWSREAVAVGGIKSMTAQLEQDSSQCMCSTCVFQRKQTAEAGL</sequence>